<dbReference type="GeneID" id="39474464"/>
<evidence type="ECO:0000313" key="2">
    <source>
        <dbReference type="Proteomes" id="UP000006426"/>
    </source>
</evidence>
<dbReference type="Proteomes" id="UP000006426">
    <property type="component" value="Plasmid pmppla107"/>
</dbReference>
<geneLocation type="plasmid" evidence="2">
    <name>pmppla107</name>
</geneLocation>
<accession>A0AAD0PW72</accession>
<gene>
    <name evidence="1" type="ORF">PLA107_032080</name>
</gene>
<evidence type="ECO:0000313" key="1">
    <source>
        <dbReference type="EMBL" id="AXH59865.1"/>
    </source>
</evidence>
<protein>
    <submittedName>
        <fullName evidence="1">Uncharacterized protein</fullName>
    </submittedName>
</protein>
<dbReference type="EMBL" id="CP031226">
    <property type="protein sequence ID" value="AXH59865.1"/>
    <property type="molecule type" value="Genomic_DNA"/>
</dbReference>
<sequence length="486" mass="54651">MNKIETLESAIAYFQQHGVSAIDSYPYEPCDPFYDTMIWGVGACVGVTKAMLPVYVATLLGYSTPLIAKAMLHAEIDIKQVARYVEVNGMDVHVLDDIHKLDPVDFAKKIFEAYSHDHSEQGWYKDDMIEALETQHSLFSLGIMHLAVEGVDFAEVIKRERQYLQNYQPGNPNLQAPDIECRAHHLRDVLYSIELVKHLPNSSPLDFIRQVGGLDPFITRKTFAAGFWEGVIYQDTNSKKSDVYNRLLKSLITDYPKEAAKILKSLDFNTTDMVPDIDSVAGTFEAIEAQMKANGMADIINDISYQIGTITSQVNENDNLTFQDHEGLILGKLGTEVFADRFMAMRDLGPKLYEQVMASHMKIPADEISLSHLQVWSILARFKPEPQEVSPKKAGLYLAHMAAGMRSLLPEGHLHIRYYDNYVLSPVESSIGSLIAKLARKIDYAPLRGLDEDAKEMLSKWGLSLRDLGVKRTKTIEDRMGSDLGL</sequence>
<dbReference type="AlphaFoldDB" id="A0AAD0PW72"/>
<dbReference type="RefSeq" id="WP_005741839.1">
    <property type="nucleotide sequence ID" value="NZ_CP031226.1"/>
</dbReference>
<keyword evidence="1" id="KW-0614">Plasmid</keyword>
<proteinExistence type="predicted"/>
<reference evidence="1 2" key="1">
    <citation type="journal article" date="2011" name="PLoS Pathog.">
        <title>Dynamic evolution of pathogenicity revealed by sequencing and comparative genomics of 19 Pseudomonas syringae isolates.</title>
        <authorList>
            <person name="Baltrus D.A."/>
            <person name="Nishimura M.T."/>
            <person name="Romanchuk A."/>
            <person name="Chang J.H."/>
            <person name="Mukhtar M.S."/>
            <person name="Cherkis K."/>
            <person name="Roach J."/>
            <person name="Grant S.R."/>
            <person name="Jones C.D."/>
            <person name="Dangl J.L."/>
        </authorList>
    </citation>
    <scope>NUCLEOTIDE SEQUENCE [LARGE SCALE GENOMIC DNA]</scope>
    <source>
        <strain evidence="1 2">M301315</strain>
    </source>
</reference>
<organism evidence="1 2">
    <name type="scientific">Pseudomonas amygdali pv. lachrymans str. M301315</name>
    <dbReference type="NCBI Taxonomy" id="629260"/>
    <lineage>
        <taxon>Bacteria</taxon>
        <taxon>Pseudomonadati</taxon>
        <taxon>Pseudomonadota</taxon>
        <taxon>Gammaproteobacteria</taxon>
        <taxon>Pseudomonadales</taxon>
        <taxon>Pseudomonadaceae</taxon>
        <taxon>Pseudomonas</taxon>
        <taxon>Pseudomonas amygdali</taxon>
    </lineage>
</organism>
<name>A0AAD0PW72_PSEAV</name>